<accession>A0A9W9PB97</accession>
<evidence type="ECO:0000313" key="6">
    <source>
        <dbReference type="Proteomes" id="UP001147733"/>
    </source>
</evidence>
<comment type="caution">
    <text evidence="5">The sequence shown here is derived from an EMBL/GenBank/DDBJ whole genome shotgun (WGS) entry which is preliminary data.</text>
</comment>
<protein>
    <recommendedName>
        <fullName evidence="4">FAD-binding domain-containing protein</fullName>
    </recommendedName>
</protein>
<evidence type="ECO:0000259" key="4">
    <source>
        <dbReference type="Pfam" id="PF01494"/>
    </source>
</evidence>
<reference evidence="5" key="2">
    <citation type="journal article" date="2023" name="IMA Fungus">
        <title>Comparative genomic study of the Penicillium genus elucidates a diverse pangenome and 15 lateral gene transfer events.</title>
        <authorList>
            <person name="Petersen C."/>
            <person name="Sorensen T."/>
            <person name="Nielsen M.R."/>
            <person name="Sondergaard T.E."/>
            <person name="Sorensen J.L."/>
            <person name="Fitzpatrick D.A."/>
            <person name="Frisvad J.C."/>
            <person name="Nielsen K.L."/>
        </authorList>
    </citation>
    <scope>NUCLEOTIDE SEQUENCE</scope>
    <source>
        <strain evidence="5">IBT 23319</strain>
    </source>
</reference>
<feature type="domain" description="FAD-binding" evidence="4">
    <location>
        <begin position="3"/>
        <end position="365"/>
    </location>
</feature>
<keyword evidence="2" id="KW-0274">FAD</keyword>
<dbReference type="InterPro" id="IPR036188">
    <property type="entry name" value="FAD/NAD-bd_sf"/>
</dbReference>
<dbReference type="InterPro" id="IPR002938">
    <property type="entry name" value="FAD-bd"/>
</dbReference>
<evidence type="ECO:0000256" key="2">
    <source>
        <dbReference type="ARBA" id="ARBA00022827"/>
    </source>
</evidence>
<dbReference type="GeneID" id="81381031"/>
<dbReference type="AlphaFoldDB" id="A0A9W9PB97"/>
<evidence type="ECO:0000256" key="3">
    <source>
        <dbReference type="ARBA" id="ARBA00023002"/>
    </source>
</evidence>
<proteinExistence type="predicted"/>
<gene>
    <name evidence="5" type="ORF">N7469_002944</name>
</gene>
<dbReference type="PANTHER" id="PTHR43476:SF5">
    <property type="entry name" value="FAD-DEPENDENT MONOOXYGENASE"/>
    <property type="match status" value="1"/>
</dbReference>
<dbReference type="GO" id="GO:0016491">
    <property type="term" value="F:oxidoreductase activity"/>
    <property type="evidence" value="ECO:0007669"/>
    <property type="project" value="UniProtKB-KW"/>
</dbReference>
<evidence type="ECO:0000256" key="1">
    <source>
        <dbReference type="ARBA" id="ARBA00022630"/>
    </source>
</evidence>
<dbReference type="Pfam" id="PF01494">
    <property type="entry name" value="FAD_binding_3"/>
    <property type="match status" value="1"/>
</dbReference>
<organism evidence="5 6">
    <name type="scientific">Penicillium citrinum</name>
    <dbReference type="NCBI Taxonomy" id="5077"/>
    <lineage>
        <taxon>Eukaryota</taxon>
        <taxon>Fungi</taxon>
        <taxon>Dikarya</taxon>
        <taxon>Ascomycota</taxon>
        <taxon>Pezizomycotina</taxon>
        <taxon>Eurotiomycetes</taxon>
        <taxon>Eurotiomycetidae</taxon>
        <taxon>Eurotiales</taxon>
        <taxon>Aspergillaceae</taxon>
        <taxon>Penicillium</taxon>
    </lineage>
</organism>
<dbReference type="OrthoDB" id="10016252at2759"/>
<keyword evidence="3" id="KW-0560">Oxidoreductase</keyword>
<dbReference type="PRINTS" id="PR00420">
    <property type="entry name" value="RNGMNOXGNASE"/>
</dbReference>
<keyword evidence="6" id="KW-1185">Reference proteome</keyword>
<dbReference type="SUPFAM" id="SSF51905">
    <property type="entry name" value="FAD/NAD(P)-binding domain"/>
    <property type="match status" value="1"/>
</dbReference>
<evidence type="ECO:0000313" key="5">
    <source>
        <dbReference type="EMBL" id="KAJ5241353.1"/>
    </source>
</evidence>
<dbReference type="InterPro" id="IPR050631">
    <property type="entry name" value="PheA/TfdB_FAD_monoxygenase"/>
</dbReference>
<dbReference type="RefSeq" id="XP_056504358.1">
    <property type="nucleotide sequence ID" value="XM_056641864.1"/>
</dbReference>
<dbReference type="Proteomes" id="UP001147733">
    <property type="component" value="Unassembled WGS sequence"/>
</dbReference>
<dbReference type="EMBL" id="JAPQKT010000002">
    <property type="protein sequence ID" value="KAJ5241353.1"/>
    <property type="molecule type" value="Genomic_DNA"/>
</dbReference>
<dbReference type="PANTHER" id="PTHR43476">
    <property type="entry name" value="3-(3-HYDROXY-PHENYL)PROPIONATE/3-HYDROXYCINNAMIC ACID HYDROXYLASE"/>
    <property type="match status" value="1"/>
</dbReference>
<reference evidence="5" key="1">
    <citation type="submission" date="2022-11" db="EMBL/GenBank/DDBJ databases">
        <authorList>
            <person name="Petersen C."/>
        </authorList>
    </citation>
    <scope>NUCLEOTIDE SEQUENCE</scope>
    <source>
        <strain evidence="5">IBT 23319</strain>
    </source>
</reference>
<name>A0A9W9PB97_PENCI</name>
<keyword evidence="1" id="KW-0285">Flavoprotein</keyword>
<sequence>MTTEVLIVGGGPSGLTLGLFLADHGIKSVVLEKAQNIETDPRGVVLTGDALRSFWKLGMGKRFASIGHELGCLNFHQTTFQNRPSLTLDLNQDMMQHALPSTILQSQPRLEHALREMVMSSKHCTLQSSCEVVDRDEDADGVTVHYTNIDGKKCQIRASWLVGADGKRGIVRKHFLEPTAGVKQEAGIFEYDSTWIAANLRINLPTEKTHPSFPLWDLGYDSKAVYDLFWPQEWHFCRPPGKPTACGRFGPQADHLWRHEFAVPEWNESMDAVKVFWEQLTPMITRSITLPDGTTAPITFPTDCIEILRCRPFNFSHRVVNRWFAERTALIGDAAHVFPPFGGQGVAAGVGDAETLAWRLAVIIKIEKSRQTSSSFRASLLQSWSLERRIGIDNAARLTLQNGEWCNKEATLLGTFWIAILNLALKIPKPFKIKLPHVAADADGYSSCQEGAFLSTAGGGTRLGQIYVQTYLPGNEPVTIELSDKALHRVPTVMSLLVINTSSQQDDTDLREVFARYKIHSDILSAESIVHFNFGKLKTQRRTDGKAVSFPAPLHMLTGYPIRIGYDVQQFQHRLGDSQAKYFILRPDGIIYAKARSISDLEGCLKALEINFS</sequence>
<dbReference type="Gene3D" id="3.30.70.2450">
    <property type="match status" value="1"/>
</dbReference>
<dbReference type="Gene3D" id="3.50.50.60">
    <property type="entry name" value="FAD/NAD(P)-binding domain"/>
    <property type="match status" value="1"/>
</dbReference>
<dbReference type="GO" id="GO:0071949">
    <property type="term" value="F:FAD binding"/>
    <property type="evidence" value="ECO:0007669"/>
    <property type="project" value="InterPro"/>
</dbReference>